<dbReference type="Proteomes" id="UP000036061">
    <property type="component" value="Chromosome"/>
</dbReference>
<dbReference type="SUPFAM" id="SSF54001">
    <property type="entry name" value="Cysteine proteinases"/>
    <property type="match status" value="1"/>
</dbReference>
<dbReference type="InterPro" id="IPR001447">
    <property type="entry name" value="Arylamine_N-AcTrfase"/>
</dbReference>
<organism evidence="2 3">
    <name type="scientific">Brevibacillus brevis</name>
    <name type="common">Bacillus brevis</name>
    <dbReference type="NCBI Taxonomy" id="1393"/>
    <lineage>
        <taxon>Bacteria</taxon>
        <taxon>Bacillati</taxon>
        <taxon>Bacillota</taxon>
        <taxon>Bacilli</taxon>
        <taxon>Bacillales</taxon>
        <taxon>Paenibacillaceae</taxon>
        <taxon>Brevibacillus</taxon>
    </lineage>
</organism>
<evidence type="ECO:0000256" key="1">
    <source>
        <dbReference type="ARBA" id="ARBA00006547"/>
    </source>
</evidence>
<keyword evidence="2" id="KW-0808">Transferase</keyword>
<dbReference type="Gene3D" id="3.30.2140.20">
    <property type="match status" value="1"/>
</dbReference>
<dbReference type="EMBL" id="CP030117">
    <property type="protein sequence ID" value="AWX54677.1"/>
    <property type="molecule type" value="Genomic_DNA"/>
</dbReference>
<sequence>MGAACDSCLESRIVDKSLQKVGNSFPTFLLYSPTFLYIVHFPAKMRCLNFSINTTNVRGLKDMKILPYWAKTYLHRLGLKQEEASLPYLSALCRAHLQTFPYENVSKLLSYYFHKNSCVPTPSAFIENAVRHNFGGTCYANNASFLALLHLLGFNGYLVSLADEHAAIIITDLLESSYPLYVDIAAAAPLFQPVPFTSDPLYQSSFGYESVLIAPDPADPHRYRFRRMRHQLLVNDSWHFDPTQKRELSDLAPAIARSFQPDATFLTCLRIHMYQLSQKRCLSLKNNSLFILYENGEDQKLRLRSIDELEVVVTREFGLPRLPVREAVTILADAGIDVFADKS</sequence>
<reference evidence="2 3" key="1">
    <citation type="journal article" date="2015" name="Genome Announc.">
        <title>Draft Genome Sequence of Brevibacillus brevis DZQ7, a Plant Growth-Promoting Rhizobacterium with Broad-Spectrum Antimicrobial Activity.</title>
        <authorList>
            <person name="Hou Q."/>
            <person name="Wang C."/>
            <person name="Hou X."/>
            <person name="Xia Z."/>
            <person name="Ye J."/>
            <person name="Liu K."/>
            <person name="Liu H."/>
            <person name="Wang J."/>
            <person name="Guo H."/>
            <person name="Yu X."/>
            <person name="Yang Y."/>
            <person name="Du B."/>
            <person name="Ding Y."/>
        </authorList>
    </citation>
    <scope>NUCLEOTIDE SEQUENCE [LARGE SCALE GENOMIC DNA]</scope>
    <source>
        <strain evidence="2 3">DZQ7</strain>
    </source>
</reference>
<dbReference type="PANTHER" id="PTHR11786">
    <property type="entry name" value="N-HYDROXYARYLAMINE O-ACETYLTRANSFERASE"/>
    <property type="match status" value="1"/>
</dbReference>
<gene>
    <name evidence="2" type="ORF">AB432_006395</name>
</gene>
<dbReference type="Pfam" id="PF00797">
    <property type="entry name" value="Acetyltransf_2"/>
    <property type="match status" value="1"/>
</dbReference>
<dbReference type="PANTHER" id="PTHR11786:SF0">
    <property type="entry name" value="ARYLAMINE N-ACETYLTRANSFERASE 4-RELATED"/>
    <property type="match status" value="1"/>
</dbReference>
<evidence type="ECO:0000313" key="2">
    <source>
        <dbReference type="EMBL" id="AWX54677.1"/>
    </source>
</evidence>
<comment type="similarity">
    <text evidence="1">Belongs to the arylamine N-acetyltransferase family.</text>
</comment>
<dbReference type="InterPro" id="IPR053710">
    <property type="entry name" value="Arylamine_NAT_domain_sf"/>
</dbReference>
<accession>A0A2Z4MDS2</accession>
<dbReference type="InterPro" id="IPR038765">
    <property type="entry name" value="Papain-like_cys_pep_sf"/>
</dbReference>
<name>A0A2Z4MDS2_BREBE</name>
<dbReference type="GO" id="GO:0016407">
    <property type="term" value="F:acetyltransferase activity"/>
    <property type="evidence" value="ECO:0007669"/>
    <property type="project" value="InterPro"/>
</dbReference>
<protein>
    <submittedName>
        <fullName evidence="2">Arylamine N-acetyltransferase</fullName>
    </submittedName>
</protein>
<dbReference type="AlphaFoldDB" id="A0A2Z4MDS2"/>
<proteinExistence type="inferred from homology"/>
<evidence type="ECO:0000313" key="3">
    <source>
        <dbReference type="Proteomes" id="UP000036061"/>
    </source>
</evidence>